<accession>A0AAV8SC60</accession>
<evidence type="ECO:0000256" key="11">
    <source>
        <dbReference type="ARBA" id="ARBA00022989"/>
    </source>
</evidence>
<dbReference type="EMBL" id="JAIWQS010000011">
    <property type="protein sequence ID" value="KAJ8749732.1"/>
    <property type="molecule type" value="Genomic_DNA"/>
</dbReference>
<dbReference type="Pfam" id="PF13639">
    <property type="entry name" value="zf-RING_2"/>
    <property type="match status" value="1"/>
</dbReference>
<keyword evidence="19" id="KW-1185">Reference proteome</keyword>
<feature type="compositionally biased region" description="Low complexity" evidence="15">
    <location>
        <begin position="229"/>
        <end position="240"/>
    </location>
</feature>
<evidence type="ECO:0000256" key="10">
    <source>
        <dbReference type="ARBA" id="ARBA00022833"/>
    </source>
</evidence>
<evidence type="ECO:0000256" key="5">
    <source>
        <dbReference type="ARBA" id="ARBA00022679"/>
    </source>
</evidence>
<evidence type="ECO:0000256" key="9">
    <source>
        <dbReference type="ARBA" id="ARBA00022786"/>
    </source>
</evidence>
<evidence type="ECO:0000256" key="4">
    <source>
        <dbReference type="ARBA" id="ARBA00012483"/>
    </source>
</evidence>
<evidence type="ECO:0000256" key="6">
    <source>
        <dbReference type="ARBA" id="ARBA00022692"/>
    </source>
</evidence>
<dbReference type="GO" id="GO:0016020">
    <property type="term" value="C:membrane"/>
    <property type="evidence" value="ECO:0007669"/>
    <property type="project" value="UniProtKB-SubCell"/>
</dbReference>
<feature type="transmembrane region" description="Helical" evidence="16">
    <location>
        <begin position="27"/>
        <end position="53"/>
    </location>
</feature>
<keyword evidence="8 14" id="KW-0863">Zinc-finger</keyword>
<dbReference type="SMART" id="SM00184">
    <property type="entry name" value="RING"/>
    <property type="match status" value="1"/>
</dbReference>
<name>A0AAV8SC60_9ROSI</name>
<keyword evidence="9" id="KW-0833">Ubl conjugation pathway</keyword>
<keyword evidence="11 16" id="KW-1133">Transmembrane helix</keyword>
<dbReference type="InterPro" id="IPR001841">
    <property type="entry name" value="Znf_RING"/>
</dbReference>
<evidence type="ECO:0000256" key="7">
    <source>
        <dbReference type="ARBA" id="ARBA00022723"/>
    </source>
</evidence>
<comment type="subcellular location">
    <subcellularLocation>
        <location evidence="2">Membrane</location>
        <topology evidence="2">Single-pass membrane protein</topology>
    </subcellularLocation>
</comment>
<evidence type="ECO:0000256" key="13">
    <source>
        <dbReference type="ARBA" id="ARBA00024209"/>
    </source>
</evidence>
<evidence type="ECO:0000313" key="19">
    <source>
        <dbReference type="Proteomes" id="UP001159364"/>
    </source>
</evidence>
<feature type="region of interest" description="Disordered" evidence="15">
    <location>
        <begin position="221"/>
        <end position="240"/>
    </location>
</feature>
<evidence type="ECO:0000256" key="12">
    <source>
        <dbReference type="ARBA" id="ARBA00023136"/>
    </source>
</evidence>
<evidence type="ECO:0000259" key="17">
    <source>
        <dbReference type="PROSITE" id="PS50089"/>
    </source>
</evidence>
<gene>
    <name evidence="18" type="ORF">K2173_012283</name>
</gene>
<dbReference type="CDD" id="cd16461">
    <property type="entry name" value="RING-H2_EL5-like"/>
    <property type="match status" value="1"/>
</dbReference>
<evidence type="ECO:0000256" key="1">
    <source>
        <dbReference type="ARBA" id="ARBA00000900"/>
    </source>
</evidence>
<evidence type="ECO:0000256" key="14">
    <source>
        <dbReference type="PROSITE-ProRule" id="PRU00175"/>
    </source>
</evidence>
<dbReference type="GO" id="GO:0016567">
    <property type="term" value="P:protein ubiquitination"/>
    <property type="evidence" value="ECO:0007669"/>
    <property type="project" value="InterPro"/>
</dbReference>
<protein>
    <recommendedName>
        <fullName evidence="4">RING-type E3 ubiquitin transferase</fullName>
        <ecNumber evidence="4">2.3.2.27</ecNumber>
    </recommendedName>
</protein>
<feature type="domain" description="RING-type" evidence="17">
    <location>
        <begin position="122"/>
        <end position="164"/>
    </location>
</feature>
<dbReference type="Gene3D" id="3.30.40.10">
    <property type="entry name" value="Zinc/RING finger domain, C3HC4 (zinc finger)"/>
    <property type="match status" value="1"/>
</dbReference>
<dbReference type="AlphaFoldDB" id="A0AAV8SC60"/>
<comment type="catalytic activity">
    <reaction evidence="1">
        <text>S-ubiquitinyl-[E2 ubiquitin-conjugating enzyme]-L-cysteine + [acceptor protein]-L-lysine = [E2 ubiquitin-conjugating enzyme]-L-cysteine + N(6)-ubiquitinyl-[acceptor protein]-L-lysine.</text>
        <dbReference type="EC" id="2.3.2.27"/>
    </reaction>
</comment>
<keyword evidence="7" id="KW-0479">Metal-binding</keyword>
<dbReference type="GO" id="GO:0061630">
    <property type="term" value="F:ubiquitin protein ligase activity"/>
    <property type="evidence" value="ECO:0007669"/>
    <property type="project" value="UniProtKB-EC"/>
</dbReference>
<keyword evidence="6 16" id="KW-0812">Transmembrane</keyword>
<evidence type="ECO:0000256" key="3">
    <source>
        <dbReference type="ARBA" id="ARBA00004906"/>
    </source>
</evidence>
<evidence type="ECO:0000256" key="2">
    <source>
        <dbReference type="ARBA" id="ARBA00004167"/>
    </source>
</evidence>
<evidence type="ECO:0000313" key="18">
    <source>
        <dbReference type="EMBL" id="KAJ8749732.1"/>
    </source>
</evidence>
<dbReference type="SUPFAM" id="SSF57850">
    <property type="entry name" value="RING/U-box"/>
    <property type="match status" value="1"/>
</dbReference>
<evidence type="ECO:0000256" key="15">
    <source>
        <dbReference type="SAM" id="MobiDB-lite"/>
    </source>
</evidence>
<dbReference type="PANTHER" id="PTHR46913">
    <property type="entry name" value="RING-H2 FINGER PROTEIN ATL16"/>
    <property type="match status" value="1"/>
</dbReference>
<dbReference type="PROSITE" id="PS50089">
    <property type="entry name" value="ZF_RING_2"/>
    <property type="match status" value="1"/>
</dbReference>
<evidence type="ECO:0000256" key="16">
    <source>
        <dbReference type="SAM" id="Phobius"/>
    </source>
</evidence>
<dbReference type="Proteomes" id="UP001159364">
    <property type="component" value="Linkage Group LG11"/>
</dbReference>
<feature type="region of interest" description="Disordered" evidence="15">
    <location>
        <begin position="170"/>
        <end position="203"/>
    </location>
</feature>
<sequence length="269" mass="29300">MPSASESGEHNPLSHFMNSISSYDSNIMLAAVISLLLVILFVVFLHVYAKWFLKQASQRRRSSSVSVSQVLGPSRLNQLHSLAFDSTSLSSSPSKSGLDASIISSLPYFVYKTEESENGLECVICLNHFEENEVGKSLIKCGHGFHVECIDMWLSSHSNCPICRAPATGDVANSDKSTAASEEQRETTVLSEMGLRDGESGDSRLQETVIEVANSESTVHFVTNDNDSSPETSSSSSNSYLGCSLKRMLSRNRSERKVFPSSNATALDV</sequence>
<dbReference type="EC" id="2.3.2.27" evidence="4"/>
<dbReference type="GO" id="GO:0008270">
    <property type="term" value="F:zinc ion binding"/>
    <property type="evidence" value="ECO:0007669"/>
    <property type="project" value="UniProtKB-KW"/>
</dbReference>
<organism evidence="18 19">
    <name type="scientific">Erythroxylum novogranatense</name>
    <dbReference type="NCBI Taxonomy" id="1862640"/>
    <lineage>
        <taxon>Eukaryota</taxon>
        <taxon>Viridiplantae</taxon>
        <taxon>Streptophyta</taxon>
        <taxon>Embryophyta</taxon>
        <taxon>Tracheophyta</taxon>
        <taxon>Spermatophyta</taxon>
        <taxon>Magnoliopsida</taxon>
        <taxon>eudicotyledons</taxon>
        <taxon>Gunneridae</taxon>
        <taxon>Pentapetalae</taxon>
        <taxon>rosids</taxon>
        <taxon>fabids</taxon>
        <taxon>Malpighiales</taxon>
        <taxon>Erythroxylaceae</taxon>
        <taxon>Erythroxylum</taxon>
    </lineage>
</organism>
<proteinExistence type="inferred from homology"/>
<dbReference type="InterPro" id="IPR013083">
    <property type="entry name" value="Znf_RING/FYVE/PHD"/>
</dbReference>
<comment type="pathway">
    <text evidence="3">Protein modification; protein ubiquitination.</text>
</comment>
<dbReference type="InterPro" id="IPR044600">
    <property type="entry name" value="ATL1/ATL16-like"/>
</dbReference>
<keyword evidence="10" id="KW-0862">Zinc</keyword>
<keyword evidence="12 16" id="KW-0472">Membrane</keyword>
<comment type="similarity">
    <text evidence="13">Belongs to the RING-type zinc finger family. ATL subfamily.</text>
</comment>
<comment type="caution">
    <text evidence="18">The sequence shown here is derived from an EMBL/GenBank/DDBJ whole genome shotgun (WGS) entry which is preliminary data.</text>
</comment>
<reference evidence="18 19" key="1">
    <citation type="submission" date="2021-09" db="EMBL/GenBank/DDBJ databases">
        <title>Genomic insights and catalytic innovation underlie evolution of tropane alkaloids biosynthesis.</title>
        <authorList>
            <person name="Wang Y.-J."/>
            <person name="Tian T."/>
            <person name="Huang J.-P."/>
            <person name="Huang S.-X."/>
        </authorList>
    </citation>
    <scope>NUCLEOTIDE SEQUENCE [LARGE SCALE GENOMIC DNA]</scope>
    <source>
        <strain evidence="18">KIB-2018</strain>
        <tissue evidence="18">Leaf</tissue>
    </source>
</reference>
<evidence type="ECO:0000256" key="8">
    <source>
        <dbReference type="ARBA" id="ARBA00022771"/>
    </source>
</evidence>
<keyword evidence="5" id="KW-0808">Transferase</keyword>
<feature type="compositionally biased region" description="Basic and acidic residues" evidence="15">
    <location>
        <begin position="194"/>
        <end position="203"/>
    </location>
</feature>
<dbReference type="PANTHER" id="PTHR46913:SF1">
    <property type="entry name" value="RING-H2 FINGER PROTEIN ATL16"/>
    <property type="match status" value="1"/>
</dbReference>